<proteinExistence type="predicted"/>
<evidence type="ECO:0000313" key="2">
    <source>
        <dbReference type="EMBL" id="KAF7365334.1"/>
    </source>
</evidence>
<dbReference type="SUPFAM" id="SSF56601">
    <property type="entry name" value="beta-lactamase/transpeptidase-like"/>
    <property type="match status" value="1"/>
</dbReference>
<reference evidence="2" key="1">
    <citation type="submission" date="2020-05" db="EMBL/GenBank/DDBJ databases">
        <title>Mycena genomes resolve the evolution of fungal bioluminescence.</title>
        <authorList>
            <person name="Tsai I.J."/>
        </authorList>
    </citation>
    <scope>NUCLEOTIDE SEQUENCE</scope>
    <source>
        <strain evidence="2">CCC161011</strain>
    </source>
</reference>
<dbReference type="InterPro" id="IPR050789">
    <property type="entry name" value="Diverse_Enzym_Activities"/>
</dbReference>
<name>A0A8H7D7P2_9AGAR</name>
<dbReference type="OrthoDB" id="428260at2759"/>
<dbReference type="Gene3D" id="3.40.710.10">
    <property type="entry name" value="DD-peptidase/beta-lactamase superfamily"/>
    <property type="match status" value="1"/>
</dbReference>
<organism evidence="2 3">
    <name type="scientific">Mycena venus</name>
    <dbReference type="NCBI Taxonomy" id="2733690"/>
    <lineage>
        <taxon>Eukaryota</taxon>
        <taxon>Fungi</taxon>
        <taxon>Dikarya</taxon>
        <taxon>Basidiomycota</taxon>
        <taxon>Agaricomycotina</taxon>
        <taxon>Agaricomycetes</taxon>
        <taxon>Agaricomycetidae</taxon>
        <taxon>Agaricales</taxon>
        <taxon>Marasmiineae</taxon>
        <taxon>Mycenaceae</taxon>
        <taxon>Mycena</taxon>
    </lineage>
</organism>
<sequence>MVSISQQQQDAIRGLMSRAVESNTLPALFCGVTDRNGEIFMHQAGRKVLRDQSSAPLDEDTIFWICSQTKLLTSIAAMQFIEQGRIQLSTPTSEILPELANPVIVTAHDADGNPTATTPAKHPIKFKDLLNHTSGMEYPKSGPAYGSHPHENPSVWFNKIKGSLPGHPLKFEPGSDFAYGFPRTASVSSSNEYLGNRWINI</sequence>
<dbReference type="InterPro" id="IPR012338">
    <property type="entry name" value="Beta-lactam/transpept-like"/>
</dbReference>
<protein>
    <recommendedName>
        <fullName evidence="1">Beta-lactamase-related domain-containing protein</fullName>
    </recommendedName>
</protein>
<accession>A0A8H7D7P2</accession>
<dbReference type="PANTHER" id="PTHR43283">
    <property type="entry name" value="BETA-LACTAMASE-RELATED"/>
    <property type="match status" value="1"/>
</dbReference>
<dbReference type="EMBL" id="JACAZI010000003">
    <property type="protein sequence ID" value="KAF7365334.1"/>
    <property type="molecule type" value="Genomic_DNA"/>
</dbReference>
<dbReference type="AlphaFoldDB" id="A0A8H7D7P2"/>
<dbReference type="Pfam" id="PF00144">
    <property type="entry name" value="Beta-lactamase"/>
    <property type="match status" value="1"/>
</dbReference>
<feature type="domain" description="Beta-lactamase-related" evidence="1">
    <location>
        <begin position="14"/>
        <end position="179"/>
    </location>
</feature>
<evidence type="ECO:0000313" key="3">
    <source>
        <dbReference type="Proteomes" id="UP000620124"/>
    </source>
</evidence>
<dbReference type="Proteomes" id="UP000620124">
    <property type="component" value="Unassembled WGS sequence"/>
</dbReference>
<dbReference type="InterPro" id="IPR001466">
    <property type="entry name" value="Beta-lactam-related"/>
</dbReference>
<gene>
    <name evidence="2" type="ORF">MVEN_00405400</name>
</gene>
<comment type="caution">
    <text evidence="2">The sequence shown here is derived from an EMBL/GenBank/DDBJ whole genome shotgun (WGS) entry which is preliminary data.</text>
</comment>
<keyword evidence="3" id="KW-1185">Reference proteome</keyword>
<dbReference type="PANTHER" id="PTHR43283:SF3">
    <property type="entry name" value="BETA-LACTAMASE FAMILY PROTEIN (AFU_ORTHOLOGUE AFUA_5G07500)"/>
    <property type="match status" value="1"/>
</dbReference>
<evidence type="ECO:0000259" key="1">
    <source>
        <dbReference type="Pfam" id="PF00144"/>
    </source>
</evidence>